<reference evidence="3 4" key="1">
    <citation type="submission" date="2020-08" db="EMBL/GenBank/DDBJ databases">
        <title>Genomic Encyclopedia of Type Strains, Phase IV (KMG-IV): sequencing the most valuable type-strain genomes for metagenomic binning, comparative biology and taxonomic classification.</title>
        <authorList>
            <person name="Goeker M."/>
        </authorList>
    </citation>
    <scope>NUCLEOTIDE SEQUENCE [LARGE SCALE GENOMIC DNA]</scope>
    <source>
        <strain evidence="3 4">DSM 7465</strain>
    </source>
</reference>
<dbReference type="Pfam" id="PF10073">
    <property type="entry name" value="GapR_DNA-bd"/>
    <property type="match status" value="1"/>
</dbReference>
<accession>A0A840HXM0</accession>
<gene>
    <name evidence="3" type="ORF">HNQ99_002672</name>
</gene>
<evidence type="ECO:0000259" key="2">
    <source>
        <dbReference type="Pfam" id="PF10073"/>
    </source>
</evidence>
<sequence>MNGGGSRQLREFRIAVRDGATMEAAAGLAGISLTEAKLILEADRADLPPPECYLPIGVGHNSQEKEPMSENVAADQLRLFVERIERLEDEKRASPTTSRTSMLKLKAKVMTPRPCARSSVCARWRPTPGRSEKRCSKPT</sequence>
<comment type="caution">
    <text evidence="3">The sequence shown here is derived from an EMBL/GenBank/DDBJ whole genome shotgun (WGS) entry which is preliminary data.</text>
</comment>
<proteinExistence type="predicted"/>
<feature type="compositionally biased region" description="Basic and acidic residues" evidence="1">
    <location>
        <begin position="130"/>
        <end position="139"/>
    </location>
</feature>
<feature type="domain" description="GapR-like DNA-binding" evidence="2">
    <location>
        <begin position="73"/>
        <end position="103"/>
    </location>
</feature>
<dbReference type="EMBL" id="JACHOV010000010">
    <property type="protein sequence ID" value="MBB4642347.1"/>
    <property type="molecule type" value="Genomic_DNA"/>
</dbReference>
<dbReference type="AlphaFoldDB" id="A0A840HXM0"/>
<evidence type="ECO:0000256" key="1">
    <source>
        <dbReference type="SAM" id="MobiDB-lite"/>
    </source>
</evidence>
<name>A0A840HXM0_9SPHN</name>
<evidence type="ECO:0000313" key="4">
    <source>
        <dbReference type="Proteomes" id="UP000575068"/>
    </source>
</evidence>
<dbReference type="Proteomes" id="UP000575068">
    <property type="component" value="Unassembled WGS sequence"/>
</dbReference>
<feature type="region of interest" description="Disordered" evidence="1">
    <location>
        <begin position="90"/>
        <end position="139"/>
    </location>
</feature>
<evidence type="ECO:0000313" key="3">
    <source>
        <dbReference type="EMBL" id="MBB4642347.1"/>
    </source>
</evidence>
<organism evidence="3 4">
    <name type="scientific">Rhizorhapis suberifaciens</name>
    <name type="common">corky root of lettuce</name>
    <dbReference type="NCBI Taxonomy" id="13656"/>
    <lineage>
        <taxon>Bacteria</taxon>
        <taxon>Pseudomonadati</taxon>
        <taxon>Pseudomonadota</taxon>
        <taxon>Alphaproteobacteria</taxon>
        <taxon>Sphingomonadales</taxon>
        <taxon>Sphingomonadaceae</taxon>
        <taxon>Rhizorhapis</taxon>
    </lineage>
</organism>
<dbReference type="InterPro" id="IPR046367">
    <property type="entry name" value="GapR-like_DNA-bd"/>
</dbReference>
<keyword evidence="4" id="KW-1185">Reference proteome</keyword>
<dbReference type="GO" id="GO:0003677">
    <property type="term" value="F:DNA binding"/>
    <property type="evidence" value="ECO:0007669"/>
    <property type="project" value="InterPro"/>
</dbReference>
<protein>
    <recommendedName>
        <fullName evidence="2">GapR-like DNA-binding domain-containing protein</fullName>
    </recommendedName>
</protein>